<sequence length="168" mass="18246">MTSADRLLTTENLHGKLYDADSMLDVKRSVAAGYVVLLNGGPASAAPNSNAEGEDENLPLAFMSLTSGNVIDTCFGVVNPSMRGDTPARRSARAAKELLDENDTTDSFRQIAVTAYCEAFKVIMNYNDQMDKLNCFAKCFKSKAIRNETEEKIRAVFDSLVVAMGNSS</sequence>
<protein>
    <submittedName>
        <fullName evidence="2">Uncharacterized protein</fullName>
    </submittedName>
</protein>
<dbReference type="EMBL" id="HBFG01001259">
    <property type="protein sequence ID" value="CAD8729459.1"/>
    <property type="molecule type" value="Transcribed_RNA"/>
</dbReference>
<proteinExistence type="predicted"/>
<evidence type="ECO:0000313" key="2">
    <source>
        <dbReference type="EMBL" id="CAD8729469.1"/>
    </source>
</evidence>
<reference evidence="2" key="1">
    <citation type="submission" date="2021-01" db="EMBL/GenBank/DDBJ databases">
        <authorList>
            <person name="Corre E."/>
            <person name="Pelletier E."/>
            <person name="Niang G."/>
            <person name="Scheremetjew M."/>
            <person name="Finn R."/>
            <person name="Kale V."/>
            <person name="Holt S."/>
            <person name="Cochrane G."/>
            <person name="Meng A."/>
            <person name="Brown T."/>
            <person name="Cohen L."/>
        </authorList>
    </citation>
    <scope>NUCLEOTIDE SEQUENCE</scope>
    <source>
        <strain evidence="2">B596</strain>
    </source>
</reference>
<evidence type="ECO:0000313" key="1">
    <source>
        <dbReference type="EMBL" id="CAD8729459.1"/>
    </source>
</evidence>
<name>A0A6T9ZM48_9STRA</name>
<organism evidence="2">
    <name type="scientific">Pseudo-nitzschia delicatissima</name>
    <dbReference type="NCBI Taxonomy" id="44447"/>
    <lineage>
        <taxon>Eukaryota</taxon>
        <taxon>Sar</taxon>
        <taxon>Stramenopiles</taxon>
        <taxon>Ochrophyta</taxon>
        <taxon>Bacillariophyta</taxon>
        <taxon>Bacillariophyceae</taxon>
        <taxon>Bacillariophycidae</taxon>
        <taxon>Bacillariales</taxon>
        <taxon>Bacillariaceae</taxon>
        <taxon>Pseudo-nitzschia</taxon>
    </lineage>
</organism>
<gene>
    <name evidence="1" type="ORF">PDEL0327_LOCUS952</name>
    <name evidence="2" type="ORF">PDEL0327_LOCUS962</name>
</gene>
<accession>A0A6T9ZM48</accession>
<dbReference type="AlphaFoldDB" id="A0A6T9ZM48"/>
<dbReference type="EMBL" id="HBFG01001270">
    <property type="protein sequence ID" value="CAD8729469.1"/>
    <property type="molecule type" value="Transcribed_RNA"/>
</dbReference>